<dbReference type="RefSeq" id="WP_068350762.1">
    <property type="nucleotide sequence ID" value="NZ_CP016033.1"/>
</dbReference>
<feature type="chain" id="PRO_5008251756" evidence="2">
    <location>
        <begin position="21"/>
        <end position="492"/>
    </location>
</feature>
<feature type="signal peptide" evidence="2">
    <location>
        <begin position="1"/>
        <end position="20"/>
    </location>
</feature>
<dbReference type="SUPFAM" id="SSF52096">
    <property type="entry name" value="ClpP/crotonase"/>
    <property type="match status" value="1"/>
</dbReference>
<dbReference type="SMART" id="SM00245">
    <property type="entry name" value="TSPc"/>
    <property type="match status" value="1"/>
</dbReference>
<dbReference type="InterPro" id="IPR036034">
    <property type="entry name" value="PDZ_sf"/>
</dbReference>
<dbReference type="EMBL" id="CP016033">
    <property type="protein sequence ID" value="ANK12852.1"/>
    <property type="molecule type" value="Genomic_DNA"/>
</dbReference>
<evidence type="ECO:0000313" key="5">
    <source>
        <dbReference type="Proteomes" id="UP000078263"/>
    </source>
</evidence>
<feature type="compositionally biased region" description="Low complexity" evidence="1">
    <location>
        <begin position="448"/>
        <end position="464"/>
    </location>
</feature>
<dbReference type="Pfam" id="PF03572">
    <property type="entry name" value="Peptidase_S41"/>
    <property type="match status" value="1"/>
</dbReference>
<dbReference type="GO" id="GO:0008236">
    <property type="term" value="F:serine-type peptidase activity"/>
    <property type="evidence" value="ECO:0007669"/>
    <property type="project" value="InterPro"/>
</dbReference>
<protein>
    <submittedName>
        <fullName evidence="4">Peptidase S41</fullName>
    </submittedName>
</protein>
<feature type="domain" description="Tail specific protease" evidence="3">
    <location>
        <begin position="205"/>
        <end position="421"/>
    </location>
</feature>
<gene>
    <name evidence="4" type="ORF">A9D12_07720</name>
</gene>
<dbReference type="Proteomes" id="UP000078263">
    <property type="component" value="Chromosome"/>
</dbReference>
<dbReference type="Gene3D" id="2.30.42.10">
    <property type="match status" value="1"/>
</dbReference>
<organism evidence="4 5">
    <name type="scientific">Erythrobacter neustonensis</name>
    <dbReference type="NCBI Taxonomy" id="1112"/>
    <lineage>
        <taxon>Bacteria</taxon>
        <taxon>Pseudomonadati</taxon>
        <taxon>Pseudomonadota</taxon>
        <taxon>Alphaproteobacteria</taxon>
        <taxon>Sphingomonadales</taxon>
        <taxon>Erythrobacteraceae</taxon>
        <taxon>Erythrobacter/Porphyrobacter group</taxon>
        <taxon>Erythrobacter</taxon>
    </lineage>
</organism>
<name>A0A192D4N3_9SPHN</name>
<dbReference type="PANTHER" id="PTHR32060">
    <property type="entry name" value="TAIL-SPECIFIC PROTEASE"/>
    <property type="match status" value="1"/>
</dbReference>
<evidence type="ECO:0000256" key="2">
    <source>
        <dbReference type="SAM" id="SignalP"/>
    </source>
</evidence>
<dbReference type="OrthoDB" id="7168509at2"/>
<dbReference type="STRING" id="1112.A9D12_07720"/>
<dbReference type="Gene3D" id="3.30.750.170">
    <property type="match status" value="1"/>
</dbReference>
<evidence type="ECO:0000313" key="4">
    <source>
        <dbReference type="EMBL" id="ANK12852.1"/>
    </source>
</evidence>
<dbReference type="AlphaFoldDB" id="A0A192D4N3"/>
<proteinExistence type="predicted"/>
<dbReference type="InterPro" id="IPR005151">
    <property type="entry name" value="Tail-specific_protease"/>
</dbReference>
<evidence type="ECO:0000259" key="3">
    <source>
        <dbReference type="SMART" id="SM00245"/>
    </source>
</evidence>
<accession>A0A192D4N3</accession>
<sequence>MTIARTALSLVLAFQLAACGGGDGSSSTPPPTGGGGGTPTPTPTSATCGLSAKQDFADRVLNEWYLFPDLLATVNPASFTNLDDYLDARVKPARDLGRDRFFTFATSIAEENALINSGSSAGFGIRLAYDTANRRLFVVEAYETANGFAAGLDRGSEITAIGTDASNLQTVASLFASGGTQAVVNALGASDPGVTRVLRFTQPGGAVVERSITKTNFALDPMSDRYGALVLDDGGKKVGYINLRTFIIADAADQLRTAFGQFSAQGVTELILDLRYNGGGLVSVGDTFGDLMGRGRVGQVWSKEVLRPSKSSENSTRLFRSEANAIAPTKVAVITTGSSASASELVANSLIPYLGSNMALVGANSFGKPVGQFGFDLASCDLRVRAVAFRTVNANDRGDYYTGLASVVPNTCRAGDDIGFPLGDPREASIAAALGFLGGRSCSPITATSRTASATGGTTQSDSTFGGAGLPEREPLQPRRPRPAQHELPGLY</sequence>
<dbReference type="GO" id="GO:0006508">
    <property type="term" value="P:proteolysis"/>
    <property type="evidence" value="ECO:0007669"/>
    <property type="project" value="InterPro"/>
</dbReference>
<dbReference type="GO" id="GO:0007165">
    <property type="term" value="P:signal transduction"/>
    <property type="evidence" value="ECO:0007669"/>
    <property type="project" value="TreeGrafter"/>
</dbReference>
<keyword evidence="2" id="KW-0732">Signal</keyword>
<dbReference type="GO" id="GO:0004175">
    <property type="term" value="F:endopeptidase activity"/>
    <property type="evidence" value="ECO:0007669"/>
    <property type="project" value="TreeGrafter"/>
</dbReference>
<feature type="region of interest" description="Disordered" evidence="1">
    <location>
        <begin position="22"/>
        <end position="45"/>
    </location>
</feature>
<keyword evidence="5" id="KW-1185">Reference proteome</keyword>
<dbReference type="GO" id="GO:0030288">
    <property type="term" value="C:outer membrane-bounded periplasmic space"/>
    <property type="evidence" value="ECO:0007669"/>
    <property type="project" value="TreeGrafter"/>
</dbReference>
<feature type="region of interest" description="Disordered" evidence="1">
    <location>
        <begin position="448"/>
        <end position="492"/>
    </location>
</feature>
<dbReference type="InterPro" id="IPR029045">
    <property type="entry name" value="ClpP/crotonase-like_dom_sf"/>
</dbReference>
<dbReference type="CDD" id="cd07561">
    <property type="entry name" value="Peptidase_S41_CPP_like"/>
    <property type="match status" value="1"/>
</dbReference>
<dbReference type="PANTHER" id="PTHR32060:SF30">
    <property type="entry name" value="CARBOXY-TERMINAL PROCESSING PROTEASE CTPA"/>
    <property type="match status" value="1"/>
</dbReference>
<dbReference type="Gene3D" id="3.90.226.10">
    <property type="entry name" value="2-enoyl-CoA Hydratase, Chain A, domain 1"/>
    <property type="match status" value="1"/>
</dbReference>
<evidence type="ECO:0000256" key="1">
    <source>
        <dbReference type="SAM" id="MobiDB-lite"/>
    </source>
</evidence>
<dbReference type="KEGG" id="pns:A9D12_07720"/>
<reference evidence="4 5" key="1">
    <citation type="submission" date="2016-05" db="EMBL/GenBank/DDBJ databases">
        <title>Compelete Genome Sequence of Bacteriochlorophyll-Synthesizing Bacterium Porphyrobacter neustonensis DSM 9434.</title>
        <authorList>
            <person name="Shi X.-L."/>
            <person name="Wu Y.-H."/>
            <person name="Cheng H."/>
            <person name="Xu L."/>
            <person name="Zhang X.-Q."/>
            <person name="Wang C.-S."/>
            <person name="Xu X.-W."/>
        </authorList>
    </citation>
    <scope>NUCLEOTIDE SEQUENCE [LARGE SCALE GENOMIC DNA]</scope>
    <source>
        <strain evidence="4 5">DSM 9434</strain>
    </source>
</reference>